<name>A0ABC8LVJ8_ERUVS</name>
<feature type="transmembrane region" description="Helical" evidence="1">
    <location>
        <begin position="159"/>
        <end position="179"/>
    </location>
</feature>
<feature type="transmembrane region" description="Helical" evidence="1">
    <location>
        <begin position="185"/>
        <end position="212"/>
    </location>
</feature>
<keyword evidence="1" id="KW-0812">Transmembrane</keyword>
<proteinExistence type="predicted"/>
<feature type="transmembrane region" description="Helical" evidence="1">
    <location>
        <begin position="131"/>
        <end position="152"/>
    </location>
</feature>
<gene>
    <name evidence="2" type="ORF">ERUC_LOCUS39988</name>
</gene>
<reference evidence="2 3" key="1">
    <citation type="submission" date="2022-03" db="EMBL/GenBank/DDBJ databases">
        <authorList>
            <person name="Macdonald S."/>
            <person name="Ahmed S."/>
            <person name="Newling K."/>
        </authorList>
    </citation>
    <scope>NUCLEOTIDE SEQUENCE [LARGE SCALE GENOMIC DNA]</scope>
</reference>
<evidence type="ECO:0000313" key="2">
    <source>
        <dbReference type="EMBL" id="CAH8387505.1"/>
    </source>
</evidence>
<keyword evidence="3" id="KW-1185">Reference proteome</keyword>
<keyword evidence="1" id="KW-1133">Transmembrane helix</keyword>
<dbReference type="EMBL" id="CAKOAT010751820">
    <property type="protein sequence ID" value="CAH8387505.1"/>
    <property type="molecule type" value="Genomic_DNA"/>
</dbReference>
<dbReference type="AlphaFoldDB" id="A0ABC8LVJ8"/>
<evidence type="ECO:0000313" key="3">
    <source>
        <dbReference type="Proteomes" id="UP001642260"/>
    </source>
</evidence>
<keyword evidence="1" id="KW-0472">Membrane</keyword>
<sequence>MVVAVKQLLKCISLNRNIQNKGGLTALDLLRTNGSHMNMKTEKKIRNSGGKSGSSLRKVKTAYLFLRSSVTFLEYCSTAMARYKNRMSDGTRNSLLVITALVITATYQTAVQPQEKDDETRYNGEFLINALFVWGFNTIAFCLAIALTFILLPVGKAYNWWYIFISVPLICSYALSMFLKYMTNHLVLFFIPIYLMAAFVLGFLIYAFVLYVKWKMATQKKVPEPKSELFFEGFTTMI</sequence>
<protein>
    <recommendedName>
        <fullName evidence="4">PGG domain-containing protein</fullName>
    </recommendedName>
</protein>
<comment type="caution">
    <text evidence="2">The sequence shown here is derived from an EMBL/GenBank/DDBJ whole genome shotgun (WGS) entry which is preliminary data.</text>
</comment>
<dbReference type="Proteomes" id="UP001642260">
    <property type="component" value="Unassembled WGS sequence"/>
</dbReference>
<evidence type="ECO:0000256" key="1">
    <source>
        <dbReference type="SAM" id="Phobius"/>
    </source>
</evidence>
<feature type="transmembrane region" description="Helical" evidence="1">
    <location>
        <begin position="94"/>
        <end position="111"/>
    </location>
</feature>
<organism evidence="2 3">
    <name type="scientific">Eruca vesicaria subsp. sativa</name>
    <name type="common">Garden rocket</name>
    <name type="synonym">Eruca sativa</name>
    <dbReference type="NCBI Taxonomy" id="29727"/>
    <lineage>
        <taxon>Eukaryota</taxon>
        <taxon>Viridiplantae</taxon>
        <taxon>Streptophyta</taxon>
        <taxon>Embryophyta</taxon>
        <taxon>Tracheophyta</taxon>
        <taxon>Spermatophyta</taxon>
        <taxon>Magnoliopsida</taxon>
        <taxon>eudicotyledons</taxon>
        <taxon>Gunneridae</taxon>
        <taxon>Pentapetalae</taxon>
        <taxon>rosids</taxon>
        <taxon>malvids</taxon>
        <taxon>Brassicales</taxon>
        <taxon>Brassicaceae</taxon>
        <taxon>Brassiceae</taxon>
        <taxon>Eruca</taxon>
    </lineage>
</organism>
<evidence type="ECO:0008006" key="4">
    <source>
        <dbReference type="Google" id="ProtNLM"/>
    </source>
</evidence>
<accession>A0ABC8LVJ8</accession>